<comment type="caution">
    <text evidence="1">The sequence shown here is derived from an EMBL/GenBank/DDBJ whole genome shotgun (WGS) entry which is preliminary data.</text>
</comment>
<keyword evidence="2" id="KW-1185">Reference proteome</keyword>
<dbReference type="EMBL" id="JANJQO010000505">
    <property type="protein sequence ID" value="KAJ2977111.1"/>
    <property type="molecule type" value="Genomic_DNA"/>
</dbReference>
<gene>
    <name evidence="1" type="ORF">NQ176_g4557</name>
</gene>
<organism evidence="1 2">
    <name type="scientific">Zarea fungicola</name>
    <dbReference type="NCBI Taxonomy" id="93591"/>
    <lineage>
        <taxon>Eukaryota</taxon>
        <taxon>Fungi</taxon>
        <taxon>Dikarya</taxon>
        <taxon>Ascomycota</taxon>
        <taxon>Pezizomycotina</taxon>
        <taxon>Sordariomycetes</taxon>
        <taxon>Hypocreomycetidae</taxon>
        <taxon>Hypocreales</taxon>
        <taxon>Cordycipitaceae</taxon>
        <taxon>Zarea</taxon>
    </lineage>
</organism>
<proteinExistence type="predicted"/>
<protein>
    <submittedName>
        <fullName evidence="1">Uncharacterized protein</fullName>
    </submittedName>
</protein>
<reference evidence="1" key="1">
    <citation type="submission" date="2022-08" db="EMBL/GenBank/DDBJ databases">
        <title>Genome Sequence of Lecanicillium fungicola.</title>
        <authorList>
            <person name="Buettner E."/>
        </authorList>
    </citation>
    <scope>NUCLEOTIDE SEQUENCE</scope>
    <source>
        <strain evidence="1">Babe33</strain>
    </source>
</reference>
<accession>A0ACC1NF29</accession>
<name>A0ACC1NF29_9HYPO</name>
<sequence>MHSVPSREKFCLIIGAGAGGLIQAAELVRKKILQPQDIQILERNNEFGGVWRAANHPGAACDVFSCTYQVSWFRNPDWNSLFPTASELVEYYRRFAEHFNLINSTTFHRDVISATWSEKDAVWRVEAIDNTTGATEIWTARVLVQAAGTYNRKAFPQIPGMDRFAGETWHASDWPESYDFTGKRVAYVGTGPTSIQVLPYIQAQAASLSVFCRSMTYCHPWFNVQYSDRTKWAFRRVPGLMSVYAWLIGNLFFIWAFFAFKPDSWVSSFTEWFCRRHLAGQVADPELLATLQPTGRFGSKRPLVTFGSFFDTLQKPNVVVTKNPIVEVDGTGIITHAPVTDDVCIQIDEPRTDDAGTDVGSIEKGRKHTEVDVIVWGTGFLMQGWGGAVPTKGRGGILLSDHWGGSPETLYGTMTANFPNLLLVNGPNTTTYWSSLIKGLELQARYNARVVRHVYEKSKSSTLYALEPTKEKQQQWTQSMQKALRKLASSPDYGPGFYYLNDKGQNTFFWPWTQGYYRWKTRQLALENYMETGRHNFDTPDIMTKILLTGGSGFIAGHILKQLLQSVHSVVTTVRSEEKAKRILETYAGNKNLQVVIVPDVAEDHAFDDVAKIPGLEVVMHTASPFHFKWKDPQRELVDPAVQGTLGLLRSIREFAPSVSRVIVTSSIAAIIDYSLLGGTFTEASWNPVTMDSLHKSAAAAYWLSKTTAEQAAWDFVQEGVTFDLVTVCPPLVLGPVIHVDSVEDINTSNSRLIPLLSGKWKHEMPPTGAITVWADVRDVALAHIKAMERNVSGKRLLPIAGKFSYKEISRIVRDGFPELAEKLPASTVPGGDGPGEGEGYQFNTNETNALLNIEWRSLNESITDLVKSIIVHL</sequence>
<dbReference type="Proteomes" id="UP001143910">
    <property type="component" value="Unassembled WGS sequence"/>
</dbReference>
<evidence type="ECO:0000313" key="2">
    <source>
        <dbReference type="Proteomes" id="UP001143910"/>
    </source>
</evidence>
<evidence type="ECO:0000313" key="1">
    <source>
        <dbReference type="EMBL" id="KAJ2977111.1"/>
    </source>
</evidence>